<name>A0A2Z6BD00_9VIRU</name>
<evidence type="ECO:0000256" key="3">
    <source>
        <dbReference type="ARBA" id="ARBA00004625"/>
    </source>
</evidence>
<accession>A0A2Z6BD00</accession>
<feature type="transmembrane region" description="Helical" evidence="18">
    <location>
        <begin position="449"/>
        <end position="466"/>
    </location>
</feature>
<dbReference type="InterPro" id="IPR005167">
    <property type="entry name" value="Bunya_G1"/>
</dbReference>
<dbReference type="Pfam" id="PF03557">
    <property type="entry name" value="Bunya_G1"/>
    <property type="match status" value="1"/>
</dbReference>
<evidence type="ECO:0000256" key="18">
    <source>
        <dbReference type="SAM" id="Phobius"/>
    </source>
</evidence>
<feature type="domain" description="Bunyavirus glycoprotein G2" evidence="20">
    <location>
        <begin position="29"/>
        <end position="311"/>
    </location>
</feature>
<feature type="transmembrane region" description="Helical" evidence="18">
    <location>
        <begin position="1357"/>
        <end position="1378"/>
    </location>
</feature>
<feature type="domain" description="Bunyavirus glycoprotein G1" evidence="19">
    <location>
        <begin position="527"/>
        <end position="1342"/>
    </location>
</feature>
<evidence type="ECO:0000256" key="11">
    <source>
        <dbReference type="ARBA" id="ARBA00022870"/>
    </source>
</evidence>
<evidence type="ECO:0000256" key="1">
    <source>
        <dbReference type="ARBA" id="ARBA00004182"/>
    </source>
</evidence>
<comment type="subcellular location">
    <subcellularLocation>
        <location evidence="2">Host Golgi apparatus membrane</location>
        <topology evidence="2">Multi-pass membrane protein</topology>
    </subcellularLocation>
    <subcellularLocation>
        <location evidence="3">Host endoplasmic reticulum membrane</location>
    </subcellularLocation>
    <subcellularLocation>
        <location evidence="1">Virion membrane</location>
    </subcellularLocation>
</comment>
<evidence type="ECO:0000256" key="15">
    <source>
        <dbReference type="ARBA" id="ARBA00023184"/>
    </source>
</evidence>
<keyword evidence="14" id="KW-0325">Glycoprotein</keyword>
<keyword evidence="16" id="KW-1160">Virus entry into host cell</keyword>
<dbReference type="EMBL" id="LC198189">
    <property type="protein sequence ID" value="BBD13804.1"/>
    <property type="molecule type" value="Viral_cRNA"/>
</dbReference>
<keyword evidence="13 18" id="KW-0472">Membrane</keyword>
<evidence type="ECO:0000256" key="6">
    <source>
        <dbReference type="ARBA" id="ARBA00022692"/>
    </source>
</evidence>
<evidence type="ECO:0000313" key="21">
    <source>
        <dbReference type="EMBL" id="BBD13804.1"/>
    </source>
</evidence>
<evidence type="ECO:0000256" key="10">
    <source>
        <dbReference type="ARBA" id="ARBA00022844"/>
    </source>
</evidence>
<evidence type="ECO:0000256" key="14">
    <source>
        <dbReference type="ARBA" id="ARBA00023180"/>
    </source>
</evidence>
<evidence type="ECO:0000256" key="2">
    <source>
        <dbReference type="ARBA" id="ARBA00004252"/>
    </source>
</evidence>
<keyword evidence="6 18" id="KW-0812">Transmembrane</keyword>
<dbReference type="InterPro" id="IPR005168">
    <property type="entry name" value="Bunya_G2"/>
</dbReference>
<gene>
    <name evidence="21" type="primary">M</name>
</gene>
<keyword evidence="12 18" id="KW-1133">Transmembrane helix</keyword>
<reference evidence="21" key="1">
    <citation type="journal article" date="2017" name="Emerg. Infect. Dis.">
        <title>Congenital Malformations of Calves Infected with Shamonda Virus, Southern Japan.</title>
        <authorList>
            <person name="Hirashima Y."/>
            <person name="Kitahara S."/>
            <person name="Kato T."/>
            <person name="Shirafuji H."/>
            <person name="Tanaka S."/>
            <person name="Yanase T."/>
        </authorList>
    </citation>
    <scope>NUCLEOTIDE SEQUENCE</scope>
    <source>
        <strain evidence="21">KS-2/P/15</strain>
    </source>
</reference>
<evidence type="ECO:0000256" key="4">
    <source>
        <dbReference type="ARBA" id="ARBA00015294"/>
    </source>
</evidence>
<keyword evidence="10" id="KW-0946">Virion</keyword>
<feature type="transmembrane region" description="Helical" evidence="18">
    <location>
        <begin position="215"/>
        <end position="242"/>
    </location>
</feature>
<keyword evidence="11" id="KW-1043">Host membrane</keyword>
<evidence type="ECO:0000256" key="5">
    <source>
        <dbReference type="ARBA" id="ARBA00022581"/>
    </source>
</evidence>
<keyword evidence="5" id="KW-0945">Host-virus interaction</keyword>
<evidence type="ECO:0000256" key="8">
    <source>
        <dbReference type="ARBA" id="ARBA00022804"/>
    </source>
</evidence>
<dbReference type="NCBIfam" id="TIGR04210">
    <property type="entry name" value="bunya_NSm"/>
    <property type="match status" value="1"/>
</dbReference>
<proteinExistence type="predicted"/>
<dbReference type="GO" id="GO:0044003">
    <property type="term" value="P:symbiont-mediated perturbation of host process"/>
    <property type="evidence" value="ECO:0007669"/>
    <property type="project" value="InterPro"/>
</dbReference>
<feature type="transmembrane region" description="Helical" evidence="18">
    <location>
        <begin position="364"/>
        <end position="382"/>
    </location>
</feature>
<dbReference type="GO" id="GO:0046718">
    <property type="term" value="P:symbiont entry into host cell"/>
    <property type="evidence" value="ECO:0007669"/>
    <property type="project" value="UniProtKB-KW"/>
</dbReference>
<evidence type="ECO:0000256" key="17">
    <source>
        <dbReference type="ARBA" id="ARBA00031199"/>
    </source>
</evidence>
<evidence type="ECO:0000256" key="7">
    <source>
        <dbReference type="ARBA" id="ARBA00022729"/>
    </source>
</evidence>
<sequence>MKTILRIASVLAQCAIMICLPLKNSIGGRCFTGGEPFKTINATSTPSEVCLRDDISMVKSIGIHSRGDDSDMIESSVTFYRLYYVKDWHDCNPISDHMGTFLVLNIEETGSIKAENYACRTRCDISLNRDRGSIELTSTNLNHYSITGTTIASGWFKLKLEVQLLSTCESISVTCGQKTLEFKACFRQHRKCINYFHGSILPEIMIEGICANLEVIILIFFICLNTILAIIITNTYVIYALIPLIYPFYKLYGTIYNKCLKKCKNCKLAIHPFTICPTKCICGMVYNSTEALYLHRQCNNCTGYKALTHARIACKKKIPNAIMAIFTTILIFSFLTPVSAECYNLSDLPQDYVNMVNYIEMRSLLGYIIASLALLVAIVILLQNKLAEQAMRLYYVNCAFCGMIHHKRNLILEQGFTNQCLTCICHDKNIHKATKKCTIKYKWHITNNIRWLVFISILIIMPASIYPTQCLRSEEITNLEEASTCISVYQNITQKKQYHELIKSMSEQLSSDEVSILLPQVVPSYINLIHEIENENDLHTAIVKEVILANLYPEIVKKYYSAAGPDTVKWRTILLNAGLHICSEHVVKMICRCALLQQECQSVTSDDGNQIEIYYKSHKEEFYEDIASIFKVIYTAFPGLTKFLLVKSMSNRALQDAVPVLGKLKYYTKNNNHLNGIVTFAEYIISKNVTSESRTINFEVRKLTGHQFTDKNIGSSGVTICQTPKLVTCTGKRLRSLQKEYIACSNNGVKMYLKEDKIYCRVGADLCVGDKYCLISFTPITVKENVDKLICYATEFRDQSNGMLKSSQSIRVKKLGSCTLKDQSVNVAMSSENLLYKYDTIYHKKTPLVDEYCLSKKCTSDHYPYSNENLKNCLWTITNHKFQSQLHIDHQDIESFISGIKLSLHNDLITHNYKPTQNMPHIIPNYKSIFVSGSDNGNTITDAYILFNIPLTTGLSQGFSVNTKANKGLFDLVVYIKRATIKAEYVFEYETGPTIGINAVHSEKCTGFCPREIPHTTNWLTFTKEHTSSWGCEEWGCLAINTGCVYGSCQDIIKPEGKVYKKIGSETIDAEICITDSSETFCTEITSYNPILGEKVQIEIVSQDTSLLPSNIFQRNNNIYKGDINPKGTFAKKCGSVQKVQDQIYGSGEPRFDYICHAASRKDVVVRKCYDNAYISCSTLELVQNVDLIKDNSKWYLRQGTGLYGSVKVKLLLGDLNYKQDDTTTTRITAKAVCGGCTDCFDDVSCRVDVTSNNIASCPVESTCSAYINRLSLVEGSQQLHLKFKCKMEAIAFSICGTKVEIRSEIVKSHKILDLASLSQTSYIREYDKKCGTWLCRVYNEGLEGIIGPIWKEFNIWLKYGTVVIILIFSAILIVKVINPLIKLIINTLKHNEQMYLLESKQK</sequence>
<evidence type="ECO:0000256" key="16">
    <source>
        <dbReference type="ARBA" id="ARBA00023296"/>
    </source>
</evidence>
<dbReference type="GO" id="GO:0019062">
    <property type="term" value="P:virion attachment to host cell"/>
    <property type="evidence" value="ECO:0007669"/>
    <property type="project" value="UniProtKB-KW"/>
</dbReference>
<feature type="transmembrane region" description="Helical" evidence="18">
    <location>
        <begin position="321"/>
        <end position="340"/>
    </location>
</feature>
<evidence type="ECO:0000256" key="13">
    <source>
        <dbReference type="ARBA" id="ARBA00023136"/>
    </source>
</evidence>
<keyword evidence="8" id="KW-1161">Viral attachment to host cell</keyword>
<keyword evidence="15" id="KW-1038">Host endoplasmic reticulum</keyword>
<keyword evidence="7" id="KW-0732">Signal</keyword>
<dbReference type="InterPro" id="IPR026400">
    <property type="entry name" value="Bunya_nonstruc_pro_NSm"/>
</dbReference>
<keyword evidence="9" id="KW-1040">Host Golgi apparatus</keyword>
<dbReference type="GO" id="GO:0044178">
    <property type="term" value="C:host cell Golgi membrane"/>
    <property type="evidence" value="ECO:0007669"/>
    <property type="project" value="UniProtKB-SubCell"/>
</dbReference>
<dbReference type="GO" id="GO:0044167">
    <property type="term" value="C:host cell endoplasmic reticulum membrane"/>
    <property type="evidence" value="ECO:0007669"/>
    <property type="project" value="UniProtKB-SubCell"/>
</dbReference>
<organism evidence="21">
    <name type="scientific">Shamonda virus</name>
    <dbReference type="NCBI Taxonomy" id="159150"/>
    <lineage>
        <taxon>Viruses</taxon>
        <taxon>Riboviria</taxon>
        <taxon>Orthornavirae</taxon>
        <taxon>Negarnaviricota</taxon>
        <taxon>Polyploviricotina</taxon>
        <taxon>Bunyaviricetes</taxon>
        <taxon>Elliovirales</taxon>
        <taxon>Peribunyaviridae</taxon>
        <taxon>Orthobunyavirus</taxon>
        <taxon>Orthobunyavirus schmallenbergense</taxon>
    </lineage>
</organism>
<evidence type="ECO:0000256" key="12">
    <source>
        <dbReference type="ARBA" id="ARBA00022989"/>
    </source>
</evidence>
<dbReference type="Pfam" id="PF03563">
    <property type="entry name" value="Bunya_G2"/>
    <property type="match status" value="1"/>
</dbReference>
<evidence type="ECO:0000259" key="19">
    <source>
        <dbReference type="Pfam" id="PF03557"/>
    </source>
</evidence>
<evidence type="ECO:0000256" key="9">
    <source>
        <dbReference type="ARBA" id="ARBA00022812"/>
    </source>
</evidence>
<protein>
    <recommendedName>
        <fullName evidence="4">Envelopment polyprotein</fullName>
    </recommendedName>
    <alternativeName>
        <fullName evidence="17">M polyprotein</fullName>
    </alternativeName>
</protein>
<dbReference type="GO" id="GO:0055036">
    <property type="term" value="C:virion membrane"/>
    <property type="evidence" value="ECO:0007669"/>
    <property type="project" value="UniProtKB-SubCell"/>
</dbReference>
<evidence type="ECO:0000259" key="20">
    <source>
        <dbReference type="Pfam" id="PF03563"/>
    </source>
</evidence>